<reference evidence="4" key="2">
    <citation type="submission" date="2025-08" db="UniProtKB">
        <authorList>
            <consortium name="RefSeq"/>
        </authorList>
    </citation>
    <scope>IDENTIFICATION</scope>
</reference>
<gene>
    <name evidence="4" type="primary">LOC103321474</name>
</gene>
<organism evidence="3 4">
    <name type="scientific">Prunus mume</name>
    <name type="common">Japanese apricot</name>
    <name type="synonym">Armeniaca mume</name>
    <dbReference type="NCBI Taxonomy" id="102107"/>
    <lineage>
        <taxon>Eukaryota</taxon>
        <taxon>Viridiplantae</taxon>
        <taxon>Streptophyta</taxon>
        <taxon>Embryophyta</taxon>
        <taxon>Tracheophyta</taxon>
        <taxon>Spermatophyta</taxon>
        <taxon>Magnoliopsida</taxon>
        <taxon>eudicotyledons</taxon>
        <taxon>Gunneridae</taxon>
        <taxon>Pentapetalae</taxon>
        <taxon>rosids</taxon>
        <taxon>fabids</taxon>
        <taxon>Rosales</taxon>
        <taxon>Rosaceae</taxon>
        <taxon>Amygdaloideae</taxon>
        <taxon>Amygdaleae</taxon>
        <taxon>Prunus</taxon>
    </lineage>
</organism>
<dbReference type="RefSeq" id="XP_008221501.1">
    <property type="nucleotide sequence ID" value="XM_008223279.2"/>
</dbReference>
<dbReference type="InterPro" id="IPR000408">
    <property type="entry name" value="Reg_chr_condens"/>
</dbReference>
<protein>
    <submittedName>
        <fullName evidence="4">RCC1 and BTB domain-containing protein 2-like</fullName>
    </submittedName>
</protein>
<dbReference type="Proteomes" id="UP000694861">
    <property type="component" value="Linkage group LG2"/>
</dbReference>
<dbReference type="PANTHER" id="PTHR22870">
    <property type="entry name" value="REGULATOR OF CHROMOSOME CONDENSATION"/>
    <property type="match status" value="1"/>
</dbReference>
<dbReference type="Pfam" id="PF00415">
    <property type="entry name" value="RCC1"/>
    <property type="match status" value="1"/>
</dbReference>
<evidence type="ECO:0000313" key="4">
    <source>
        <dbReference type="RefSeq" id="XP_008221501.1"/>
    </source>
</evidence>
<keyword evidence="1" id="KW-0677">Repeat</keyword>
<accession>A0ABM0N9M1</accession>
<proteinExistence type="predicted"/>
<dbReference type="InterPro" id="IPR051210">
    <property type="entry name" value="Ub_ligase/GEF_domain"/>
</dbReference>
<dbReference type="InterPro" id="IPR009091">
    <property type="entry name" value="RCC1/BLIP-II"/>
</dbReference>
<name>A0ABM0N9M1_PRUMU</name>
<evidence type="ECO:0000256" key="1">
    <source>
        <dbReference type="ARBA" id="ARBA00022737"/>
    </source>
</evidence>
<dbReference type="Gene3D" id="2.130.10.30">
    <property type="entry name" value="Regulator of chromosome condensation 1/beta-lactamase-inhibitor protein II"/>
    <property type="match status" value="1"/>
</dbReference>
<evidence type="ECO:0000313" key="3">
    <source>
        <dbReference type="Proteomes" id="UP000694861"/>
    </source>
</evidence>
<reference evidence="3" key="1">
    <citation type="journal article" date="2012" name="Nat. Commun.">
        <title>The genome of Prunus mume.</title>
        <authorList>
            <person name="Zhang Q."/>
            <person name="Chen W."/>
            <person name="Sun L."/>
            <person name="Zhao F."/>
            <person name="Huang B."/>
            <person name="Yang W."/>
            <person name="Tao Y."/>
            <person name="Wang J."/>
            <person name="Yuan Z."/>
            <person name="Fan G."/>
            <person name="Xing Z."/>
            <person name="Han C."/>
            <person name="Pan H."/>
            <person name="Zhong X."/>
            <person name="Shi W."/>
            <person name="Liang X."/>
            <person name="Du D."/>
            <person name="Sun F."/>
            <person name="Xu Z."/>
            <person name="Hao R."/>
            <person name="Lv T."/>
            <person name="Lv Y."/>
            <person name="Zheng Z."/>
            <person name="Sun M."/>
            <person name="Luo L."/>
            <person name="Cai M."/>
            <person name="Gao Y."/>
            <person name="Wang J."/>
            <person name="Yin Y."/>
            <person name="Xu X."/>
            <person name="Cheng T."/>
            <person name="Wang J."/>
        </authorList>
    </citation>
    <scope>NUCLEOTIDE SEQUENCE [LARGE SCALE GENOMIC DNA]</scope>
</reference>
<sequence>MMGKYGPGVSRGLQETCLDAVKLIAVGAFHNLALQEDGTLWAWGNNEYGQLGTGDTQRRSQPIPVQGLSGLTLILVRQIWEHVMYWCEKCA</sequence>
<keyword evidence="3" id="KW-1185">Reference proteome</keyword>
<dbReference type="PANTHER" id="PTHR22870:SF385">
    <property type="entry name" value="ULTRAVIOLET-B RECEPTOR UVR8-LIKE"/>
    <property type="match status" value="1"/>
</dbReference>
<dbReference type="SUPFAM" id="SSF50985">
    <property type="entry name" value="RCC1/BLIP-II"/>
    <property type="match status" value="1"/>
</dbReference>
<evidence type="ECO:0000256" key="2">
    <source>
        <dbReference type="PROSITE-ProRule" id="PRU00235"/>
    </source>
</evidence>
<feature type="repeat" description="RCC1" evidence="2">
    <location>
        <begin position="38"/>
        <end position="89"/>
    </location>
</feature>
<dbReference type="GeneID" id="103321474"/>
<dbReference type="PROSITE" id="PS50012">
    <property type="entry name" value="RCC1_3"/>
    <property type="match status" value="1"/>
</dbReference>